<name>A0ABW6SFE8_9NOCA</name>
<evidence type="ECO:0000313" key="6">
    <source>
        <dbReference type="EMBL" id="MFF3575027.1"/>
    </source>
</evidence>
<evidence type="ECO:0000259" key="5">
    <source>
        <dbReference type="Pfam" id="PF00890"/>
    </source>
</evidence>
<keyword evidence="4" id="KW-0560">Oxidoreductase</keyword>
<evidence type="ECO:0000256" key="4">
    <source>
        <dbReference type="ARBA" id="ARBA00023002"/>
    </source>
</evidence>
<evidence type="ECO:0000256" key="1">
    <source>
        <dbReference type="ARBA" id="ARBA00001974"/>
    </source>
</evidence>
<sequence length="543" mass="57874">MADTRTHDVIVLGAGAAGLVAAISAHDAGADVGIYEKAEHVGGTAAWSGGMVWMPNNPHMAALGVSDSSEEALTYIRSLTHDLVDDAVLESFVHKGPEVISWLEEHTPARFKIIENFPDYHPTHPGAKENGGRTLMCPMFPFAELGDWAEKVWVGHQLPVNISLDETTFGEGASSGPTAEDLAARKATDARGTGQALMGALLKGCLDRGLLPHTSTRAQSLVLEDGRVVGVRFGSETEDFEVRARRGVILATGGFEQDAEMVRSFLRGPLDRPVSVPTNSGDGLKMAMRIGAGLGNMREAWWAPTIDVDRPGLGRVPYLVNGERSRPHSIMVNRAGNRFANESANYNAFGAAFHYLDVSTYDYSNHPAWLLFDNYYMEKFGLAGYFPPAALPDWIVTADSIEALAKTIDVPAAQLEATILRWNKYAVDGKDPQFGRGESTLDQWWGDREVGARSAANVAPLDTAPYYAVQVRSGALGTKGGPRTDPSGRVLDVDGLEIPGLYAAGNVMASAMGMTYGGAGGTLGPALVFGWLAGRDAAGSAGV</sequence>
<proteinExistence type="predicted"/>
<protein>
    <submittedName>
        <fullName evidence="6">FAD-dependent oxidoreductase</fullName>
    </submittedName>
</protein>
<dbReference type="PANTHER" id="PTHR43400">
    <property type="entry name" value="FUMARATE REDUCTASE"/>
    <property type="match status" value="1"/>
</dbReference>
<gene>
    <name evidence="6" type="ORF">ACFYXQ_45555</name>
</gene>
<comment type="cofactor">
    <cofactor evidence="1">
        <name>FAD</name>
        <dbReference type="ChEBI" id="CHEBI:57692"/>
    </cofactor>
</comment>
<comment type="caution">
    <text evidence="6">The sequence shown here is derived from an EMBL/GenBank/DDBJ whole genome shotgun (WGS) entry which is preliminary data.</text>
</comment>
<accession>A0ABW6SFE8</accession>
<keyword evidence="3" id="KW-0274">FAD</keyword>
<dbReference type="SUPFAM" id="SSF51905">
    <property type="entry name" value="FAD/NAD(P)-binding domain"/>
    <property type="match status" value="1"/>
</dbReference>
<dbReference type="Gene3D" id="3.50.50.60">
    <property type="entry name" value="FAD/NAD(P)-binding domain"/>
    <property type="match status" value="2"/>
</dbReference>
<dbReference type="RefSeq" id="WP_387407049.1">
    <property type="nucleotide sequence ID" value="NZ_JBIAQY010000036.1"/>
</dbReference>
<dbReference type="InterPro" id="IPR027477">
    <property type="entry name" value="Succ_DH/fumarate_Rdtase_cat_sf"/>
</dbReference>
<dbReference type="SUPFAM" id="SSF56425">
    <property type="entry name" value="Succinate dehydrogenase/fumarate reductase flavoprotein, catalytic domain"/>
    <property type="match status" value="1"/>
</dbReference>
<evidence type="ECO:0000256" key="3">
    <source>
        <dbReference type="ARBA" id="ARBA00022827"/>
    </source>
</evidence>
<dbReference type="PANTHER" id="PTHR43400:SF10">
    <property type="entry name" value="3-OXOSTEROID 1-DEHYDROGENASE"/>
    <property type="match status" value="1"/>
</dbReference>
<keyword evidence="7" id="KW-1185">Reference proteome</keyword>
<dbReference type="Proteomes" id="UP001601992">
    <property type="component" value="Unassembled WGS sequence"/>
</dbReference>
<dbReference type="EMBL" id="JBIAQY010000036">
    <property type="protein sequence ID" value="MFF3575027.1"/>
    <property type="molecule type" value="Genomic_DNA"/>
</dbReference>
<evidence type="ECO:0000256" key="2">
    <source>
        <dbReference type="ARBA" id="ARBA00022630"/>
    </source>
</evidence>
<organism evidence="6 7">
    <name type="scientific">Nocardia jiangxiensis</name>
    <dbReference type="NCBI Taxonomy" id="282685"/>
    <lineage>
        <taxon>Bacteria</taxon>
        <taxon>Bacillati</taxon>
        <taxon>Actinomycetota</taxon>
        <taxon>Actinomycetes</taxon>
        <taxon>Mycobacteriales</taxon>
        <taxon>Nocardiaceae</taxon>
        <taxon>Nocardia</taxon>
    </lineage>
</organism>
<reference evidence="6 7" key="1">
    <citation type="submission" date="2024-10" db="EMBL/GenBank/DDBJ databases">
        <title>The Natural Products Discovery Center: Release of the First 8490 Sequenced Strains for Exploring Actinobacteria Biosynthetic Diversity.</title>
        <authorList>
            <person name="Kalkreuter E."/>
            <person name="Kautsar S.A."/>
            <person name="Yang D."/>
            <person name="Bader C.D."/>
            <person name="Teijaro C.N."/>
            <person name="Fluegel L."/>
            <person name="Davis C.M."/>
            <person name="Simpson J.R."/>
            <person name="Lauterbach L."/>
            <person name="Steele A.D."/>
            <person name="Gui C."/>
            <person name="Meng S."/>
            <person name="Li G."/>
            <person name="Viehrig K."/>
            <person name="Ye F."/>
            <person name="Su P."/>
            <person name="Kiefer A.F."/>
            <person name="Nichols A."/>
            <person name="Cepeda A.J."/>
            <person name="Yan W."/>
            <person name="Fan B."/>
            <person name="Jiang Y."/>
            <person name="Adhikari A."/>
            <person name="Zheng C.-J."/>
            <person name="Schuster L."/>
            <person name="Cowan T.M."/>
            <person name="Smanski M.J."/>
            <person name="Chevrette M.G."/>
            <person name="De Carvalho L.P.S."/>
            <person name="Shen B."/>
        </authorList>
    </citation>
    <scope>NUCLEOTIDE SEQUENCE [LARGE SCALE GENOMIC DNA]</scope>
    <source>
        <strain evidence="6 7">NPDC002593</strain>
    </source>
</reference>
<dbReference type="InterPro" id="IPR050315">
    <property type="entry name" value="FAD-oxidoreductase_2"/>
</dbReference>
<dbReference type="InterPro" id="IPR003953">
    <property type="entry name" value="FAD-dep_OxRdtase_2_FAD-bd"/>
</dbReference>
<dbReference type="Pfam" id="PF00890">
    <property type="entry name" value="FAD_binding_2"/>
    <property type="match status" value="1"/>
</dbReference>
<feature type="domain" description="FAD-dependent oxidoreductase 2 FAD-binding" evidence="5">
    <location>
        <begin position="8"/>
        <end position="523"/>
    </location>
</feature>
<dbReference type="InterPro" id="IPR036188">
    <property type="entry name" value="FAD/NAD-bd_sf"/>
</dbReference>
<keyword evidence="2" id="KW-0285">Flavoprotein</keyword>
<evidence type="ECO:0000313" key="7">
    <source>
        <dbReference type="Proteomes" id="UP001601992"/>
    </source>
</evidence>